<protein>
    <submittedName>
        <fullName evidence="2">Uncharacterized protein</fullName>
    </submittedName>
</protein>
<dbReference type="AlphaFoldDB" id="A0A1D1W777"/>
<evidence type="ECO:0000256" key="1">
    <source>
        <dbReference type="SAM" id="MobiDB-lite"/>
    </source>
</evidence>
<proteinExistence type="predicted"/>
<dbReference type="OrthoDB" id="10065547at2759"/>
<organism evidence="2 3">
    <name type="scientific">Ramazzottius varieornatus</name>
    <name type="common">Water bear</name>
    <name type="synonym">Tardigrade</name>
    <dbReference type="NCBI Taxonomy" id="947166"/>
    <lineage>
        <taxon>Eukaryota</taxon>
        <taxon>Metazoa</taxon>
        <taxon>Ecdysozoa</taxon>
        <taxon>Tardigrada</taxon>
        <taxon>Eutardigrada</taxon>
        <taxon>Parachela</taxon>
        <taxon>Hypsibioidea</taxon>
        <taxon>Ramazzottiidae</taxon>
        <taxon>Ramazzottius</taxon>
    </lineage>
</organism>
<name>A0A1D1W777_RAMVA</name>
<dbReference type="EMBL" id="BDGG01000014">
    <property type="protein sequence ID" value="GAV06929.1"/>
    <property type="molecule type" value="Genomic_DNA"/>
</dbReference>
<accession>A0A1D1W777</accession>
<sequence>MKFQYKYREEEADPLVDYPDDVPTSELIKELKLSRKMLVVAEDDKKIFQEDYVKWLQDLEKERRELNDRKELAELAIQCCDDWVHPKNWLENLWVEYGRPREESLPMKLARPAHIKMYLRRKINLKRRAIDRVCASHRWSQQERQRKLFNKRQLSQTLEQKTKNEANLFKSEDISNFVLHTMVRQTRELTVNIKSHMTHFDMLTDTANKFSRVREYLHDDHYHFARMVVDAVEKIREQERQLRYLDGVFKEAQHASYLAKMAFDATDRDLRLAHEQEKKMLRDLKAALEEHRKLCNTCLKDLVTINDSIKKSLHVGPTALRRFPFYQTTKRKHDDDVKGPLATELTRTFELLQGLTQSRTPDEVLKNIRHVYLEKNAYLETMNNQISHLIQTILIPEEKMFDDEVGQNTMTFLQRQESISATFTKLQNDFDNKTYVARRVIDEQLDTADEFEYFIDVMQALNRRIGQTFGTIYEDESFLENHPGLPELLELTARNIIEVCSHVIPSVMSAPWESLQDHVEHRDFLEYRSKKLPHANDRTIFDQPILDKIEERRQLTLAIPKANVRYLTSAQIKEANWQLKERARLAELHRLKVAEQKDAEEKAMLEAREAREKAAKGAAEKKKVEKK</sequence>
<reference evidence="2 3" key="1">
    <citation type="journal article" date="2016" name="Nat. Commun.">
        <title>Extremotolerant tardigrade genome and improved radiotolerance of human cultured cells by tardigrade-unique protein.</title>
        <authorList>
            <person name="Hashimoto T."/>
            <person name="Horikawa D.D."/>
            <person name="Saito Y."/>
            <person name="Kuwahara H."/>
            <person name="Kozuka-Hata H."/>
            <person name="Shin-I T."/>
            <person name="Minakuchi Y."/>
            <person name="Ohishi K."/>
            <person name="Motoyama A."/>
            <person name="Aizu T."/>
            <person name="Enomoto A."/>
            <person name="Kondo K."/>
            <person name="Tanaka S."/>
            <person name="Hara Y."/>
            <person name="Koshikawa S."/>
            <person name="Sagara H."/>
            <person name="Miura T."/>
            <person name="Yokobori S."/>
            <person name="Miyagawa K."/>
            <person name="Suzuki Y."/>
            <person name="Kubo T."/>
            <person name="Oyama M."/>
            <person name="Kohara Y."/>
            <person name="Fujiyama A."/>
            <person name="Arakawa K."/>
            <person name="Katayama T."/>
            <person name="Toyoda A."/>
            <person name="Kunieda T."/>
        </authorList>
    </citation>
    <scope>NUCLEOTIDE SEQUENCE [LARGE SCALE GENOMIC DNA]</scope>
    <source>
        <strain evidence="2 3">YOKOZUNA-1</strain>
    </source>
</reference>
<keyword evidence="3" id="KW-1185">Reference proteome</keyword>
<dbReference type="Proteomes" id="UP000186922">
    <property type="component" value="Unassembled WGS sequence"/>
</dbReference>
<evidence type="ECO:0000313" key="3">
    <source>
        <dbReference type="Proteomes" id="UP000186922"/>
    </source>
</evidence>
<gene>
    <name evidence="2" type="primary">RvY_16837-1</name>
    <name evidence="2" type="synonym">RvY_16837.1</name>
    <name evidence="2" type="ORF">RvY_16837</name>
</gene>
<evidence type="ECO:0000313" key="2">
    <source>
        <dbReference type="EMBL" id="GAV06929.1"/>
    </source>
</evidence>
<feature type="region of interest" description="Disordered" evidence="1">
    <location>
        <begin position="604"/>
        <end position="627"/>
    </location>
</feature>
<comment type="caution">
    <text evidence="2">The sequence shown here is derived from an EMBL/GenBank/DDBJ whole genome shotgun (WGS) entry which is preliminary data.</text>
</comment>